<evidence type="ECO:0000256" key="3">
    <source>
        <dbReference type="ARBA" id="ARBA00023125"/>
    </source>
</evidence>
<dbReference type="CDD" id="cd00383">
    <property type="entry name" value="trans_reg_C"/>
    <property type="match status" value="1"/>
</dbReference>
<dbReference type="InterPro" id="IPR039420">
    <property type="entry name" value="WalR-like"/>
</dbReference>
<evidence type="ECO:0000259" key="6">
    <source>
        <dbReference type="PROSITE" id="PS51755"/>
    </source>
</evidence>
<proteinExistence type="predicted"/>
<reference evidence="8" key="1">
    <citation type="journal article" date="2019" name="Int. J. Syst. Evol. Microbiol.">
        <title>The Global Catalogue of Microorganisms (GCM) 10K type strain sequencing project: providing services to taxonomists for standard genome sequencing and annotation.</title>
        <authorList>
            <consortium name="The Broad Institute Genomics Platform"/>
            <consortium name="The Broad Institute Genome Sequencing Center for Infectious Disease"/>
            <person name="Wu L."/>
            <person name="Ma J."/>
        </authorList>
    </citation>
    <scope>NUCLEOTIDE SEQUENCE [LARGE SCALE GENOMIC DNA]</scope>
    <source>
        <strain evidence="8">CCUG 36956</strain>
    </source>
</reference>
<keyword evidence="8" id="KW-1185">Reference proteome</keyword>
<organism evidence="7 8">
    <name type="scientific">Nocardia lasii</name>
    <dbReference type="NCBI Taxonomy" id="1616107"/>
    <lineage>
        <taxon>Bacteria</taxon>
        <taxon>Bacillati</taxon>
        <taxon>Actinomycetota</taxon>
        <taxon>Actinomycetes</taxon>
        <taxon>Mycobacteriales</taxon>
        <taxon>Nocardiaceae</taxon>
        <taxon>Nocardia</taxon>
    </lineage>
</organism>
<keyword evidence="3 5" id="KW-0238">DNA-binding</keyword>
<dbReference type="Proteomes" id="UP001596223">
    <property type="component" value="Unassembled WGS sequence"/>
</dbReference>
<dbReference type="EMBL" id="JBHSQN010000003">
    <property type="protein sequence ID" value="MFC6011079.1"/>
    <property type="molecule type" value="Genomic_DNA"/>
</dbReference>
<keyword evidence="4" id="KW-0804">Transcription</keyword>
<dbReference type="PANTHER" id="PTHR48111:SF4">
    <property type="entry name" value="DNA-BINDING DUAL TRANSCRIPTIONAL REGULATOR OMPR"/>
    <property type="match status" value="1"/>
</dbReference>
<evidence type="ECO:0000256" key="5">
    <source>
        <dbReference type="PROSITE-ProRule" id="PRU01091"/>
    </source>
</evidence>
<dbReference type="Pfam" id="PF00486">
    <property type="entry name" value="Trans_reg_C"/>
    <property type="match status" value="1"/>
</dbReference>
<evidence type="ECO:0000313" key="7">
    <source>
        <dbReference type="EMBL" id="MFC6011079.1"/>
    </source>
</evidence>
<dbReference type="PROSITE" id="PS51755">
    <property type="entry name" value="OMPR_PHOB"/>
    <property type="match status" value="1"/>
</dbReference>
<protein>
    <submittedName>
        <fullName evidence="7">Winged helix-turn-helix domain-containing protein</fullName>
    </submittedName>
</protein>
<dbReference type="SMART" id="SM00862">
    <property type="entry name" value="Trans_reg_C"/>
    <property type="match status" value="1"/>
</dbReference>
<dbReference type="PANTHER" id="PTHR48111">
    <property type="entry name" value="REGULATOR OF RPOS"/>
    <property type="match status" value="1"/>
</dbReference>
<evidence type="ECO:0000256" key="1">
    <source>
        <dbReference type="ARBA" id="ARBA00022553"/>
    </source>
</evidence>
<dbReference type="Gene3D" id="1.10.10.10">
    <property type="entry name" value="Winged helix-like DNA-binding domain superfamily/Winged helix DNA-binding domain"/>
    <property type="match status" value="1"/>
</dbReference>
<gene>
    <name evidence="7" type="ORF">ACFP3H_08450</name>
</gene>
<keyword evidence="2" id="KW-0805">Transcription regulation</keyword>
<dbReference type="InterPro" id="IPR016032">
    <property type="entry name" value="Sig_transdc_resp-reg_C-effctor"/>
</dbReference>
<evidence type="ECO:0000313" key="8">
    <source>
        <dbReference type="Proteomes" id="UP001596223"/>
    </source>
</evidence>
<keyword evidence="1" id="KW-0597">Phosphoprotein</keyword>
<dbReference type="InterPro" id="IPR001867">
    <property type="entry name" value="OmpR/PhoB-type_DNA-bd"/>
</dbReference>
<dbReference type="InterPro" id="IPR036388">
    <property type="entry name" value="WH-like_DNA-bd_sf"/>
</dbReference>
<dbReference type="SUPFAM" id="SSF46894">
    <property type="entry name" value="C-terminal effector domain of the bipartite response regulators"/>
    <property type="match status" value="1"/>
</dbReference>
<name>A0ABW1JQW9_9NOCA</name>
<feature type="domain" description="OmpR/PhoB-type" evidence="6">
    <location>
        <begin position="51"/>
        <end position="145"/>
    </location>
</feature>
<dbReference type="RefSeq" id="WP_378602047.1">
    <property type="nucleotide sequence ID" value="NZ_JBHSQN010000003.1"/>
</dbReference>
<sequence length="153" mass="16892">MTQIRTTVLVAEGNPFLLELVGRHLRSLGFAVESGDRPGSLRIRCAATAEPDALVDGAIRVLPTAQLVYLDDVAVGLTVREFALLVFLMRHRGQVFTRPELLRLVWGWEVGDLSTVTVHVKRLRAKLGEHHRIDTAWGRGYGWARGDAGEQAG</sequence>
<evidence type="ECO:0000256" key="4">
    <source>
        <dbReference type="ARBA" id="ARBA00023163"/>
    </source>
</evidence>
<comment type="caution">
    <text evidence="7">The sequence shown here is derived from an EMBL/GenBank/DDBJ whole genome shotgun (WGS) entry which is preliminary data.</text>
</comment>
<evidence type="ECO:0000256" key="2">
    <source>
        <dbReference type="ARBA" id="ARBA00023015"/>
    </source>
</evidence>
<accession>A0ABW1JQW9</accession>
<feature type="DNA-binding region" description="OmpR/PhoB-type" evidence="5">
    <location>
        <begin position="51"/>
        <end position="145"/>
    </location>
</feature>